<gene>
    <name evidence="1" type="ORF">LCGC14_1484350</name>
</gene>
<dbReference type="AlphaFoldDB" id="A0A0F9MAD1"/>
<dbReference type="EMBL" id="LAZR01010596">
    <property type="protein sequence ID" value="KKM66117.1"/>
    <property type="molecule type" value="Genomic_DNA"/>
</dbReference>
<reference evidence="1" key="1">
    <citation type="journal article" date="2015" name="Nature">
        <title>Complex archaea that bridge the gap between prokaryotes and eukaryotes.</title>
        <authorList>
            <person name="Spang A."/>
            <person name="Saw J.H."/>
            <person name="Jorgensen S.L."/>
            <person name="Zaremba-Niedzwiedzka K."/>
            <person name="Martijn J."/>
            <person name="Lind A.E."/>
            <person name="van Eijk R."/>
            <person name="Schleper C."/>
            <person name="Guy L."/>
            <person name="Ettema T.J."/>
        </authorList>
    </citation>
    <scope>NUCLEOTIDE SEQUENCE</scope>
</reference>
<evidence type="ECO:0000313" key="1">
    <source>
        <dbReference type="EMBL" id="KKM66117.1"/>
    </source>
</evidence>
<protein>
    <submittedName>
        <fullName evidence="1">Uncharacterized protein</fullName>
    </submittedName>
</protein>
<comment type="caution">
    <text evidence="1">The sequence shown here is derived from an EMBL/GenBank/DDBJ whole genome shotgun (WGS) entry which is preliminary data.</text>
</comment>
<accession>A0A0F9MAD1</accession>
<organism evidence="1">
    <name type="scientific">marine sediment metagenome</name>
    <dbReference type="NCBI Taxonomy" id="412755"/>
    <lineage>
        <taxon>unclassified sequences</taxon>
        <taxon>metagenomes</taxon>
        <taxon>ecological metagenomes</taxon>
    </lineage>
</organism>
<name>A0A0F9MAD1_9ZZZZ</name>
<proteinExistence type="predicted"/>
<sequence length="262" mass="29757">MGKLYRLGSGGMEEIKPDGKNDLAIGTRLWLSGYGDSTNYIIVKNMGVNEKFQGYGARYLCVNPETLEQSSHDAYEIDPISTKKDGRIHLYIMEDEPRDAEDVAELFKQSEALRKRKAETQRLATERVNEAIEKGRVIIAAKKPAWAKAVIVGFKEIDDCDMMTDYFNTKSGPAHLLAWSKHTKDIFSEMRKAAANHPETEHLVNAPKEAEHREKYSMGAGYYLKAARTYSTGWKVKKMPLSYYEDQLYQIVGEGRCCIPEK</sequence>